<dbReference type="PANTHER" id="PTHR42747">
    <property type="entry name" value="NITRONATE MONOOXYGENASE-RELATED"/>
    <property type="match status" value="1"/>
</dbReference>
<gene>
    <name evidence="13" type="ORF">AB2U05_33465</name>
</gene>
<dbReference type="EMBL" id="CP163445">
    <property type="protein sequence ID" value="XDQ83067.1"/>
    <property type="molecule type" value="Genomic_DNA"/>
</dbReference>
<dbReference type="FunFam" id="3.20.20.70:FF:000154">
    <property type="entry name" value="Probable nitronate monooxygenase"/>
    <property type="match status" value="1"/>
</dbReference>
<comment type="function">
    <text evidence="2">Nitronate monooxygenase that uses molecular oxygen to catalyze the oxidative denitrification of alkyl nitronates. Acts on propionate 3-nitronate (P3N), the presumed physiological substrate. Probably functions in the detoxification of P3N, a metabolic poison produced by plants and fungi as a defense mechanism.</text>
</comment>
<keyword evidence="6" id="KW-0285">Flavoprotein</keyword>
<keyword evidence="5" id="KW-0216">Detoxification</keyword>
<evidence type="ECO:0000256" key="12">
    <source>
        <dbReference type="ARBA" id="ARBA00049401"/>
    </source>
</evidence>
<keyword evidence="10" id="KW-0503">Monooxygenase</keyword>
<evidence type="ECO:0000256" key="11">
    <source>
        <dbReference type="ARBA" id="ARBA00031155"/>
    </source>
</evidence>
<reference evidence="13" key="1">
    <citation type="submission" date="2024-07" db="EMBL/GenBank/DDBJ databases">
        <authorList>
            <person name="Yu S.T."/>
        </authorList>
    </citation>
    <scope>NUCLEOTIDE SEQUENCE</scope>
    <source>
        <strain evidence="13">Y1</strain>
    </source>
</reference>
<name>A0AB39TUZ8_9ACTN</name>
<dbReference type="SUPFAM" id="SSF51412">
    <property type="entry name" value="Inosine monophosphate dehydrogenase (IMPDH)"/>
    <property type="match status" value="1"/>
</dbReference>
<evidence type="ECO:0000256" key="5">
    <source>
        <dbReference type="ARBA" id="ARBA00022575"/>
    </source>
</evidence>
<evidence type="ECO:0000256" key="7">
    <source>
        <dbReference type="ARBA" id="ARBA00022643"/>
    </source>
</evidence>
<comment type="similarity">
    <text evidence="3">Belongs to the nitronate monooxygenase family. NMO class I subfamily.</text>
</comment>
<dbReference type="Gene3D" id="3.20.20.70">
    <property type="entry name" value="Aldolase class I"/>
    <property type="match status" value="1"/>
</dbReference>
<dbReference type="AlphaFoldDB" id="A0AB39TUZ8"/>
<dbReference type="GO" id="GO:0009636">
    <property type="term" value="P:response to toxic substance"/>
    <property type="evidence" value="ECO:0007669"/>
    <property type="project" value="UniProtKB-KW"/>
</dbReference>
<evidence type="ECO:0000256" key="6">
    <source>
        <dbReference type="ARBA" id="ARBA00022630"/>
    </source>
</evidence>
<evidence type="ECO:0000256" key="8">
    <source>
        <dbReference type="ARBA" id="ARBA00022741"/>
    </source>
</evidence>
<comment type="catalytic activity">
    <reaction evidence="12">
        <text>3 propionate 3-nitronate + 3 O2 + H2O = 3 3-oxopropanoate + 2 nitrate + nitrite + H2O2 + 3 H(+)</text>
        <dbReference type="Rhea" id="RHEA:57332"/>
        <dbReference type="ChEBI" id="CHEBI:15377"/>
        <dbReference type="ChEBI" id="CHEBI:15378"/>
        <dbReference type="ChEBI" id="CHEBI:15379"/>
        <dbReference type="ChEBI" id="CHEBI:16240"/>
        <dbReference type="ChEBI" id="CHEBI:16301"/>
        <dbReference type="ChEBI" id="CHEBI:17632"/>
        <dbReference type="ChEBI" id="CHEBI:33190"/>
        <dbReference type="ChEBI" id="CHEBI:136067"/>
    </reaction>
</comment>
<protein>
    <recommendedName>
        <fullName evidence="4">Probable nitronate monooxygenase</fullName>
    </recommendedName>
    <alternativeName>
        <fullName evidence="11">Propionate 3-nitronate monooxygenase</fullName>
    </alternativeName>
</protein>
<sequence length="359" mass="36929">MSVDRGSARARVTELLGIEHPIVQGPFGGGYSTVGLAAAVSNGGGLGSYGAHVLAPAEIGAVVAEIRARTARPFAVNLWVPQPGERELAVTEEEFAAYLGPVRPHLERLGLPDPEFPVSFGQDFERQVEALLEARPPVFSFVMGIPPTSVLAEARRRGIVTLGTATTVDEAVALDEAGVDAVVASGSDAGGHRGAWLRPVGESLVGTFSLVPQVVDAVSVPVVAAGGIVDGRGITAALALGAGAVQIGTGFLATDESGASPAHKEALHGPQARVTVLTSAFSGRQARTIANGFARDLAGREGELAPYPVQGALTAPLRRAAVERGLPDYLNLWAGQAAPLARPRTAREYLAALVEEAGL</sequence>
<dbReference type="InterPro" id="IPR004136">
    <property type="entry name" value="NMO"/>
</dbReference>
<dbReference type="GO" id="GO:0018580">
    <property type="term" value="F:nitronate monooxygenase activity"/>
    <property type="evidence" value="ECO:0007669"/>
    <property type="project" value="InterPro"/>
</dbReference>
<dbReference type="InterPro" id="IPR013785">
    <property type="entry name" value="Aldolase_TIM"/>
</dbReference>
<keyword evidence="8" id="KW-0547">Nucleotide-binding</keyword>
<evidence type="ECO:0000256" key="1">
    <source>
        <dbReference type="ARBA" id="ARBA00001917"/>
    </source>
</evidence>
<evidence type="ECO:0000256" key="3">
    <source>
        <dbReference type="ARBA" id="ARBA00009881"/>
    </source>
</evidence>
<comment type="cofactor">
    <cofactor evidence="1">
        <name>FMN</name>
        <dbReference type="ChEBI" id="CHEBI:58210"/>
    </cofactor>
</comment>
<keyword evidence="7" id="KW-0288">FMN</keyword>
<accession>A0AB39TUZ8</accession>
<proteinExistence type="inferred from homology"/>
<dbReference type="PANTHER" id="PTHR42747:SF3">
    <property type="entry name" value="NITRONATE MONOOXYGENASE-RELATED"/>
    <property type="match status" value="1"/>
</dbReference>
<dbReference type="CDD" id="cd04730">
    <property type="entry name" value="NPD_like"/>
    <property type="match status" value="1"/>
</dbReference>
<dbReference type="GO" id="GO:0000166">
    <property type="term" value="F:nucleotide binding"/>
    <property type="evidence" value="ECO:0007669"/>
    <property type="project" value="UniProtKB-KW"/>
</dbReference>
<organism evidence="13">
    <name type="scientific">Streptomyces sp. Y1</name>
    <dbReference type="NCBI Taxonomy" id="3238634"/>
    <lineage>
        <taxon>Bacteria</taxon>
        <taxon>Bacillati</taxon>
        <taxon>Actinomycetota</taxon>
        <taxon>Actinomycetes</taxon>
        <taxon>Kitasatosporales</taxon>
        <taxon>Streptomycetaceae</taxon>
        <taxon>Streptomyces</taxon>
    </lineage>
</organism>
<evidence type="ECO:0000313" key="13">
    <source>
        <dbReference type="EMBL" id="XDQ83067.1"/>
    </source>
</evidence>
<evidence type="ECO:0000256" key="9">
    <source>
        <dbReference type="ARBA" id="ARBA00023002"/>
    </source>
</evidence>
<evidence type="ECO:0000256" key="10">
    <source>
        <dbReference type="ARBA" id="ARBA00023033"/>
    </source>
</evidence>
<keyword evidence="9 13" id="KW-0560">Oxidoreductase</keyword>
<dbReference type="RefSeq" id="WP_369185264.1">
    <property type="nucleotide sequence ID" value="NZ_CP163445.1"/>
</dbReference>
<evidence type="ECO:0000256" key="4">
    <source>
        <dbReference type="ARBA" id="ARBA00013457"/>
    </source>
</evidence>
<evidence type="ECO:0000256" key="2">
    <source>
        <dbReference type="ARBA" id="ARBA00003535"/>
    </source>
</evidence>
<dbReference type="Pfam" id="PF03060">
    <property type="entry name" value="NMO"/>
    <property type="match status" value="1"/>
</dbReference>